<feature type="domain" description="Rhamnogalacturonase A/B/Epimerase-like pectate lyase" evidence="4">
    <location>
        <begin position="75"/>
        <end position="236"/>
    </location>
</feature>
<feature type="region of interest" description="Disordered" evidence="3">
    <location>
        <begin position="478"/>
        <end position="497"/>
    </location>
</feature>
<dbReference type="InterPro" id="IPR024535">
    <property type="entry name" value="RHGA/B-epi-like_pectate_lyase"/>
</dbReference>
<evidence type="ECO:0000256" key="1">
    <source>
        <dbReference type="ARBA" id="ARBA00004328"/>
    </source>
</evidence>
<evidence type="ECO:0000256" key="2">
    <source>
        <dbReference type="ARBA" id="ARBA00022844"/>
    </source>
</evidence>
<comment type="subcellular location">
    <subcellularLocation>
        <location evidence="1">Virion</location>
    </subcellularLocation>
</comment>
<keyword evidence="5" id="KW-0456">Lyase</keyword>
<dbReference type="EMBL" id="LR796246">
    <property type="protein sequence ID" value="CAB4131029.1"/>
    <property type="molecule type" value="Genomic_DNA"/>
</dbReference>
<accession>A0A6J5LHC6</accession>
<dbReference type="GO" id="GO:0051701">
    <property type="term" value="P:biological process involved in interaction with host"/>
    <property type="evidence" value="ECO:0007669"/>
    <property type="project" value="UniProtKB-ARBA"/>
</dbReference>
<reference evidence="5" key="1">
    <citation type="submission" date="2020-04" db="EMBL/GenBank/DDBJ databases">
        <authorList>
            <person name="Chiriac C."/>
            <person name="Salcher M."/>
            <person name="Ghai R."/>
            <person name="Kavagutti S V."/>
        </authorList>
    </citation>
    <scope>NUCLEOTIDE SEQUENCE</scope>
</reference>
<dbReference type="InterPro" id="IPR011050">
    <property type="entry name" value="Pectin_lyase_fold/virulence"/>
</dbReference>
<evidence type="ECO:0000313" key="5">
    <source>
        <dbReference type="EMBL" id="CAB4131029.1"/>
    </source>
</evidence>
<proteinExistence type="predicted"/>
<name>A0A6J5LHC6_9CAUD</name>
<feature type="compositionally biased region" description="Polar residues" evidence="3">
    <location>
        <begin position="483"/>
        <end position="495"/>
    </location>
</feature>
<evidence type="ECO:0000259" key="4">
    <source>
        <dbReference type="Pfam" id="PF12708"/>
    </source>
</evidence>
<organism evidence="5">
    <name type="scientific">uncultured Caudovirales phage</name>
    <dbReference type="NCBI Taxonomy" id="2100421"/>
    <lineage>
        <taxon>Viruses</taxon>
        <taxon>Duplodnaviria</taxon>
        <taxon>Heunggongvirae</taxon>
        <taxon>Uroviricota</taxon>
        <taxon>Caudoviricetes</taxon>
        <taxon>Peduoviridae</taxon>
        <taxon>Maltschvirus</taxon>
        <taxon>Maltschvirus maltsch</taxon>
    </lineage>
</organism>
<protein>
    <submittedName>
        <fullName evidence="5">Pectate lyase superfamily protein</fullName>
    </submittedName>
</protein>
<dbReference type="SUPFAM" id="SSF51126">
    <property type="entry name" value="Pectin lyase-like"/>
    <property type="match status" value="1"/>
</dbReference>
<dbReference type="GO" id="GO:0019058">
    <property type="term" value="P:viral life cycle"/>
    <property type="evidence" value="ECO:0007669"/>
    <property type="project" value="UniProtKB-ARBA"/>
</dbReference>
<dbReference type="GO" id="GO:0044423">
    <property type="term" value="C:virion component"/>
    <property type="evidence" value="ECO:0007669"/>
    <property type="project" value="UniProtKB-KW"/>
</dbReference>
<dbReference type="Pfam" id="PF12708">
    <property type="entry name" value="Pect-lyase_RHGA_epim"/>
    <property type="match status" value="1"/>
</dbReference>
<keyword evidence="2" id="KW-0946">Virion</keyword>
<dbReference type="GO" id="GO:0016829">
    <property type="term" value="F:lyase activity"/>
    <property type="evidence" value="ECO:0007669"/>
    <property type="project" value="UniProtKB-KW"/>
</dbReference>
<dbReference type="Gene3D" id="2.160.20.10">
    <property type="entry name" value="Single-stranded right-handed beta-helix, Pectin lyase-like"/>
    <property type="match status" value="1"/>
</dbReference>
<evidence type="ECO:0000256" key="3">
    <source>
        <dbReference type="SAM" id="MobiDB-lite"/>
    </source>
</evidence>
<sequence length="525" mass="55679">MTSTVFSSGTVITAPWLNDVNTKTYADTSNTVAYTPAGTGAVATTVQTKERQIISVFDFFTAAQIADVNSCTASIDTRDAINAAIEYAYTFVVTQTVFDEYGWQSRGGATIYFPPGKYLTSSGPIQIRPNVSLKGNGKSSSVIYSTYNGIICEVKQASKSGEYNQAGITIQDLMVIGNRATTSTQTAFDLQRPVGMKMIGVVINSCSSDGMILREVSNSTFIDVEIANCGGCGLRIMQGSTGLPSNANTFISPRILYNDGDGLILQEQVNGNTFIGGSIERNGYATTGVGFYNVKITSNSYQPNHFIDLWTEGPCDAHVLMNSSSGTGAITRFTGWKHFGDGTTASPNRALINTSGYAIITQPTASSVSYKIINSSNSPFRVNKAGGAAIIYLEDPYGATITSPINWIEDENGNHTGLYGIAYLRDSSSTLGPQTFYNDNGAANGVAYKNDTKTYPWYQSRSFYTDLLLGTGDATPSAGISAGNGSPQGSKTASPGSIYMNMSGGAGTSFYVKESGTGNTGWVAK</sequence>
<gene>
    <name evidence="5" type="ORF">UFOVP133_39</name>
</gene>
<dbReference type="InterPro" id="IPR012334">
    <property type="entry name" value="Pectin_lyas_fold"/>
</dbReference>